<feature type="compositionally biased region" description="Low complexity" evidence="1">
    <location>
        <begin position="1"/>
        <end position="11"/>
    </location>
</feature>
<gene>
    <name evidence="2" type="ORF">HPB52_004232</name>
</gene>
<dbReference type="VEuPathDB" id="VectorBase:RSAN_052215"/>
<feature type="region of interest" description="Disordered" evidence="1">
    <location>
        <begin position="1"/>
        <end position="97"/>
    </location>
</feature>
<proteinExistence type="predicted"/>
<reference evidence="2" key="2">
    <citation type="submission" date="2021-09" db="EMBL/GenBank/DDBJ databases">
        <authorList>
            <person name="Jia N."/>
            <person name="Wang J."/>
            <person name="Shi W."/>
            <person name="Du L."/>
            <person name="Sun Y."/>
            <person name="Zhan W."/>
            <person name="Jiang J."/>
            <person name="Wang Q."/>
            <person name="Zhang B."/>
            <person name="Ji P."/>
            <person name="Sakyi L.B."/>
            <person name="Cui X."/>
            <person name="Yuan T."/>
            <person name="Jiang B."/>
            <person name="Yang W."/>
            <person name="Lam T.T.-Y."/>
            <person name="Chang Q."/>
            <person name="Ding S."/>
            <person name="Wang X."/>
            <person name="Zhu J."/>
            <person name="Ruan X."/>
            <person name="Zhao L."/>
            <person name="Wei J."/>
            <person name="Que T."/>
            <person name="Du C."/>
            <person name="Cheng J."/>
            <person name="Dai P."/>
            <person name="Han X."/>
            <person name="Huang E."/>
            <person name="Gao Y."/>
            <person name="Liu J."/>
            <person name="Shao H."/>
            <person name="Ye R."/>
            <person name="Li L."/>
            <person name="Wei W."/>
            <person name="Wang X."/>
            <person name="Wang C."/>
            <person name="Huo Q."/>
            <person name="Li W."/>
            <person name="Guo W."/>
            <person name="Chen H."/>
            <person name="Chen S."/>
            <person name="Zhou L."/>
            <person name="Zhou L."/>
            <person name="Ni X."/>
            <person name="Tian J."/>
            <person name="Zhou Y."/>
            <person name="Sheng Y."/>
            <person name="Liu T."/>
            <person name="Pan Y."/>
            <person name="Xia L."/>
            <person name="Li J."/>
            <person name="Zhao F."/>
            <person name="Cao W."/>
        </authorList>
    </citation>
    <scope>NUCLEOTIDE SEQUENCE</scope>
    <source>
        <strain evidence="2">Rsan-2018</strain>
        <tissue evidence="2">Larvae</tissue>
    </source>
</reference>
<feature type="compositionally biased region" description="Basic and acidic residues" evidence="1">
    <location>
        <begin position="35"/>
        <end position="47"/>
    </location>
</feature>
<comment type="caution">
    <text evidence="2">The sequence shown here is derived from an EMBL/GenBank/DDBJ whole genome shotgun (WGS) entry which is preliminary data.</text>
</comment>
<accession>A0A9D4PKQ5</accession>
<evidence type="ECO:0000313" key="3">
    <source>
        <dbReference type="Proteomes" id="UP000821837"/>
    </source>
</evidence>
<organism evidence="2 3">
    <name type="scientific">Rhipicephalus sanguineus</name>
    <name type="common">Brown dog tick</name>
    <name type="synonym">Ixodes sanguineus</name>
    <dbReference type="NCBI Taxonomy" id="34632"/>
    <lineage>
        <taxon>Eukaryota</taxon>
        <taxon>Metazoa</taxon>
        <taxon>Ecdysozoa</taxon>
        <taxon>Arthropoda</taxon>
        <taxon>Chelicerata</taxon>
        <taxon>Arachnida</taxon>
        <taxon>Acari</taxon>
        <taxon>Parasitiformes</taxon>
        <taxon>Ixodida</taxon>
        <taxon>Ixodoidea</taxon>
        <taxon>Ixodidae</taxon>
        <taxon>Rhipicephalinae</taxon>
        <taxon>Rhipicephalus</taxon>
        <taxon>Rhipicephalus</taxon>
    </lineage>
</organism>
<keyword evidence="3" id="KW-1185">Reference proteome</keyword>
<dbReference type="Proteomes" id="UP000821837">
    <property type="component" value="Chromosome 6"/>
</dbReference>
<evidence type="ECO:0000256" key="1">
    <source>
        <dbReference type="SAM" id="MobiDB-lite"/>
    </source>
</evidence>
<feature type="compositionally biased region" description="Low complexity" evidence="1">
    <location>
        <begin position="62"/>
        <end position="89"/>
    </location>
</feature>
<dbReference type="EMBL" id="JABSTV010001252">
    <property type="protein sequence ID" value="KAH7946788.1"/>
    <property type="molecule type" value="Genomic_DNA"/>
</dbReference>
<evidence type="ECO:0000313" key="2">
    <source>
        <dbReference type="EMBL" id="KAH7946788.1"/>
    </source>
</evidence>
<name>A0A9D4PKQ5_RHISA</name>
<protein>
    <submittedName>
        <fullName evidence="2">Uncharacterized protein</fullName>
    </submittedName>
</protein>
<reference evidence="2" key="1">
    <citation type="journal article" date="2020" name="Cell">
        <title>Large-Scale Comparative Analyses of Tick Genomes Elucidate Their Genetic Diversity and Vector Capacities.</title>
        <authorList>
            <consortium name="Tick Genome and Microbiome Consortium (TIGMIC)"/>
            <person name="Jia N."/>
            <person name="Wang J."/>
            <person name="Shi W."/>
            <person name="Du L."/>
            <person name="Sun Y."/>
            <person name="Zhan W."/>
            <person name="Jiang J.F."/>
            <person name="Wang Q."/>
            <person name="Zhang B."/>
            <person name="Ji P."/>
            <person name="Bell-Sakyi L."/>
            <person name="Cui X.M."/>
            <person name="Yuan T.T."/>
            <person name="Jiang B.G."/>
            <person name="Yang W.F."/>
            <person name="Lam T.T."/>
            <person name="Chang Q.C."/>
            <person name="Ding S.J."/>
            <person name="Wang X.J."/>
            <person name="Zhu J.G."/>
            <person name="Ruan X.D."/>
            <person name="Zhao L."/>
            <person name="Wei J.T."/>
            <person name="Ye R.Z."/>
            <person name="Que T.C."/>
            <person name="Du C.H."/>
            <person name="Zhou Y.H."/>
            <person name="Cheng J.X."/>
            <person name="Dai P.F."/>
            <person name="Guo W.B."/>
            <person name="Han X.H."/>
            <person name="Huang E.J."/>
            <person name="Li L.F."/>
            <person name="Wei W."/>
            <person name="Gao Y.C."/>
            <person name="Liu J.Z."/>
            <person name="Shao H.Z."/>
            <person name="Wang X."/>
            <person name="Wang C.C."/>
            <person name="Yang T.C."/>
            <person name="Huo Q.B."/>
            <person name="Li W."/>
            <person name="Chen H.Y."/>
            <person name="Chen S.E."/>
            <person name="Zhou L.G."/>
            <person name="Ni X.B."/>
            <person name="Tian J.H."/>
            <person name="Sheng Y."/>
            <person name="Liu T."/>
            <person name="Pan Y.S."/>
            <person name="Xia L.Y."/>
            <person name="Li J."/>
            <person name="Zhao F."/>
            <person name="Cao W.C."/>
        </authorList>
    </citation>
    <scope>NUCLEOTIDE SEQUENCE</scope>
    <source>
        <strain evidence="2">Rsan-2018</strain>
    </source>
</reference>
<sequence length="244" mass="25897">MPRKTSGNTTKKTGKAQRSPQQQEETPERQNVPAIEDRPLEKAKEALPRSQATSKPPPTTAAPPKTASNTSAPAAPAATAPAAPRNAAKPHLRSSSGTRVGIASFQLDSDPWARETVALLKKQEDEEYQNFEAWLARKRATQRAAIHAAHASTSSAQTPTASPNHLEQQAVTAIGDWLLNKAKEAAPVPAALPEPATIMPVNTDDTSSISHAETSVDEAMDTTATSQFYNAIIACLFAIFCGGL</sequence>
<dbReference type="AlphaFoldDB" id="A0A9D4PKQ5"/>